<name>A0A0D0CH66_9AGAR</name>
<dbReference type="AlphaFoldDB" id="A0A0D0CH66"/>
<evidence type="ECO:0000313" key="2">
    <source>
        <dbReference type="Proteomes" id="UP000053593"/>
    </source>
</evidence>
<sequence>MIRSGTPEDIKKEVNMIKSCASCNRNKWPTGYRAITILNEYFANLADCNSAGNMKQKFWQHFPHLTVYLETSIHSHRACWKSLTESTCEQFHSAGLTDNGLWEKVMQATVDPYQAKHSAHCRVKQAVSHMKTDLDNEETGKDEDE</sequence>
<dbReference type="HOGENOM" id="CLU_1787071_0_0_1"/>
<dbReference type="OrthoDB" id="3053204at2759"/>
<accession>A0A0D0CH66</accession>
<protein>
    <submittedName>
        <fullName evidence="1">Uncharacterized protein</fullName>
    </submittedName>
</protein>
<reference evidence="1 2" key="1">
    <citation type="submission" date="2014-04" db="EMBL/GenBank/DDBJ databases">
        <title>Evolutionary Origins and Diversification of the Mycorrhizal Mutualists.</title>
        <authorList>
            <consortium name="DOE Joint Genome Institute"/>
            <consortium name="Mycorrhizal Genomics Consortium"/>
            <person name="Kohler A."/>
            <person name="Kuo A."/>
            <person name="Nagy L.G."/>
            <person name="Floudas D."/>
            <person name="Copeland A."/>
            <person name="Barry K.W."/>
            <person name="Cichocki N."/>
            <person name="Veneault-Fourrey C."/>
            <person name="LaButti K."/>
            <person name="Lindquist E.A."/>
            <person name="Lipzen A."/>
            <person name="Lundell T."/>
            <person name="Morin E."/>
            <person name="Murat C."/>
            <person name="Riley R."/>
            <person name="Ohm R."/>
            <person name="Sun H."/>
            <person name="Tunlid A."/>
            <person name="Henrissat B."/>
            <person name="Grigoriev I.V."/>
            <person name="Hibbett D.S."/>
            <person name="Martin F."/>
        </authorList>
    </citation>
    <scope>NUCLEOTIDE SEQUENCE [LARGE SCALE GENOMIC DNA]</scope>
    <source>
        <strain evidence="1 2">FD-317 M1</strain>
    </source>
</reference>
<keyword evidence="2" id="KW-1185">Reference proteome</keyword>
<dbReference type="Proteomes" id="UP000053593">
    <property type="component" value="Unassembled WGS sequence"/>
</dbReference>
<gene>
    <name evidence="1" type="ORF">GYMLUDRAFT_63244</name>
</gene>
<evidence type="ECO:0000313" key="1">
    <source>
        <dbReference type="EMBL" id="KIK54293.1"/>
    </source>
</evidence>
<dbReference type="EMBL" id="KN834817">
    <property type="protein sequence ID" value="KIK54293.1"/>
    <property type="molecule type" value="Genomic_DNA"/>
</dbReference>
<proteinExistence type="predicted"/>
<organism evidence="1 2">
    <name type="scientific">Collybiopsis luxurians FD-317 M1</name>
    <dbReference type="NCBI Taxonomy" id="944289"/>
    <lineage>
        <taxon>Eukaryota</taxon>
        <taxon>Fungi</taxon>
        <taxon>Dikarya</taxon>
        <taxon>Basidiomycota</taxon>
        <taxon>Agaricomycotina</taxon>
        <taxon>Agaricomycetes</taxon>
        <taxon>Agaricomycetidae</taxon>
        <taxon>Agaricales</taxon>
        <taxon>Marasmiineae</taxon>
        <taxon>Omphalotaceae</taxon>
        <taxon>Collybiopsis</taxon>
        <taxon>Collybiopsis luxurians</taxon>
    </lineage>
</organism>